<protein>
    <recommendedName>
        <fullName evidence="4">AAA+ ATPase domain-containing protein</fullName>
    </recommendedName>
</protein>
<dbReference type="SUPFAM" id="SSF52540">
    <property type="entry name" value="P-loop containing nucleoside triphosphate hydrolases"/>
    <property type="match status" value="1"/>
</dbReference>
<dbReference type="Proteomes" id="UP001234178">
    <property type="component" value="Unassembled WGS sequence"/>
</dbReference>
<dbReference type="PANTHER" id="PTHR10760">
    <property type="entry name" value="TORSIN"/>
    <property type="match status" value="1"/>
</dbReference>
<reference evidence="2 3" key="1">
    <citation type="journal article" date="2023" name="Nucleic Acids Res.">
        <title>The hologenome of Daphnia magna reveals possible DNA methylation and microbiome-mediated evolution of the host genome.</title>
        <authorList>
            <person name="Chaturvedi A."/>
            <person name="Li X."/>
            <person name="Dhandapani V."/>
            <person name="Marshall H."/>
            <person name="Kissane S."/>
            <person name="Cuenca-Cambronero M."/>
            <person name="Asole G."/>
            <person name="Calvet F."/>
            <person name="Ruiz-Romero M."/>
            <person name="Marangio P."/>
            <person name="Guigo R."/>
            <person name="Rago D."/>
            <person name="Mirbahai L."/>
            <person name="Eastwood N."/>
            <person name="Colbourne J.K."/>
            <person name="Zhou J."/>
            <person name="Mallon E."/>
            <person name="Orsini L."/>
        </authorList>
    </citation>
    <scope>NUCLEOTIDE SEQUENCE [LARGE SCALE GENOMIC DNA]</scope>
    <source>
        <strain evidence="2">LRV0_1</strain>
    </source>
</reference>
<accession>A0ABQ9YX42</accession>
<comment type="caution">
    <text evidence="2">The sequence shown here is derived from an EMBL/GenBank/DDBJ whole genome shotgun (WGS) entry which is preliminary data.</text>
</comment>
<dbReference type="Pfam" id="PF06309">
    <property type="entry name" value="Torsin"/>
    <property type="match status" value="1"/>
</dbReference>
<proteinExistence type="inferred from homology"/>
<dbReference type="Gene3D" id="3.40.50.300">
    <property type="entry name" value="P-loop containing nucleotide triphosphate hydrolases"/>
    <property type="match status" value="1"/>
</dbReference>
<evidence type="ECO:0000256" key="1">
    <source>
        <dbReference type="ARBA" id="ARBA00006235"/>
    </source>
</evidence>
<evidence type="ECO:0000313" key="2">
    <source>
        <dbReference type="EMBL" id="KAK4005220.1"/>
    </source>
</evidence>
<evidence type="ECO:0000313" key="3">
    <source>
        <dbReference type="Proteomes" id="UP001234178"/>
    </source>
</evidence>
<dbReference type="EMBL" id="JAOYFB010000001">
    <property type="protein sequence ID" value="KAK4005220.1"/>
    <property type="molecule type" value="Genomic_DNA"/>
</dbReference>
<dbReference type="InterPro" id="IPR010448">
    <property type="entry name" value="Torsin"/>
</dbReference>
<dbReference type="PANTHER" id="PTHR10760:SF2">
    <property type="entry name" value="LD13476P-RELATED"/>
    <property type="match status" value="1"/>
</dbReference>
<evidence type="ECO:0008006" key="4">
    <source>
        <dbReference type="Google" id="ProtNLM"/>
    </source>
</evidence>
<organism evidence="2 3">
    <name type="scientific">Daphnia magna</name>
    <dbReference type="NCBI Taxonomy" id="35525"/>
    <lineage>
        <taxon>Eukaryota</taxon>
        <taxon>Metazoa</taxon>
        <taxon>Ecdysozoa</taxon>
        <taxon>Arthropoda</taxon>
        <taxon>Crustacea</taxon>
        <taxon>Branchiopoda</taxon>
        <taxon>Diplostraca</taxon>
        <taxon>Cladocera</taxon>
        <taxon>Anomopoda</taxon>
        <taxon>Daphniidae</taxon>
        <taxon>Daphnia</taxon>
    </lineage>
</organism>
<name>A0ABQ9YX42_9CRUS</name>
<dbReference type="InterPro" id="IPR027417">
    <property type="entry name" value="P-loop_NTPase"/>
</dbReference>
<comment type="similarity">
    <text evidence="1">Belongs to the ClpA/ClpB family. Torsin subfamily.</text>
</comment>
<sequence length="469" mass="52922">MSAILLSKPSNIGSPMMRPISHAAMALTKPEPSSLPSSRQRSALKSETYEAESIFNKSVEQSVSENWAEEVLRTSSTDLLLHYLVKDSNFSCNYLVNLNGETSTSSRRKLVLKTNTPSDLSKALVLYQPFPGGQCVGRNLVLNADTECKPARHLLKPKIKTESKEKIKKTHEKSDPKKSSYSNMFLLGMVLAVTVILSLTRSNRDWDLCDTKSMVVDLKLLKQELTTNLYGQFLADTSIINALEEFQVTDEQMKVLILLGGPGTGKTWTNHLIANSMSEKTNQVFLHLGPWSSLQEIQAAFNKLKCCRWNFIFIEDSDYADSQQIGTLVDMVSSVSQNISCARRKIVMILTSNYGQKEFAKLLFRELERLGTRYTVSHEDIRETVKKLTSPLINGFAQRKVPFIPIPYLPLEKMQLEQCIHNDLVLKKKVAPPDVINKIIQHFRFFPAPKDYFVVAGCKTVPTFVNLYT</sequence>
<keyword evidence="3" id="KW-1185">Reference proteome</keyword>
<gene>
    <name evidence="2" type="ORF">OUZ56_006935</name>
</gene>